<feature type="transmembrane region" description="Helical" evidence="1">
    <location>
        <begin position="52"/>
        <end position="75"/>
    </location>
</feature>
<name>A0A8J7L204_9FIRM</name>
<evidence type="ECO:0000313" key="3">
    <source>
        <dbReference type="Proteomes" id="UP000623269"/>
    </source>
</evidence>
<comment type="caution">
    <text evidence="2">The sequence shown here is derived from an EMBL/GenBank/DDBJ whole genome shotgun (WGS) entry which is preliminary data.</text>
</comment>
<dbReference type="Proteomes" id="UP000623269">
    <property type="component" value="Unassembled WGS sequence"/>
</dbReference>
<feature type="transmembrane region" description="Helical" evidence="1">
    <location>
        <begin position="153"/>
        <end position="180"/>
    </location>
</feature>
<gene>
    <name evidence="2" type="ORF">I5677_02170</name>
</gene>
<dbReference type="RefSeq" id="WP_197659931.1">
    <property type="nucleotide sequence ID" value="NZ_JAEAGR010000002.1"/>
</dbReference>
<keyword evidence="1" id="KW-0812">Transmembrane</keyword>
<keyword evidence="1" id="KW-1133">Transmembrane helix</keyword>
<sequence length="261" mass="29444">MLNKLFKHEMKANARFLLPLYLILFVLSLINRVIIGLDIFDGALAIIPRFSIFAYIVSIIAVIVVTFIIMIMRFYKNLLSDEGYLMFTLTVESHQLIISKLLTAAIWIVSSVLAVFASLLLVFANPDSISEIWYQIRLGLTELDVIFKGRTTLLFIELAILAIFGLIHNILMIYLAIAIGHLFNGHKLLGSFVAYVGISMVMQTIISVLAAIVGSIFRESVTNVLSLPNFIFPIGIFTILILIVLYFFATNYIFRNKLNLE</sequence>
<feature type="transmembrane region" description="Helical" evidence="1">
    <location>
        <begin position="230"/>
        <end position="254"/>
    </location>
</feature>
<feature type="transmembrane region" description="Helical" evidence="1">
    <location>
        <begin position="192"/>
        <end position="218"/>
    </location>
</feature>
<keyword evidence="3" id="KW-1185">Reference proteome</keyword>
<keyword evidence="1" id="KW-0472">Membrane</keyword>
<evidence type="ECO:0000313" key="2">
    <source>
        <dbReference type="EMBL" id="MBH1939698.1"/>
    </source>
</evidence>
<protein>
    <submittedName>
        <fullName evidence="2">ABC transporter permease</fullName>
    </submittedName>
</protein>
<feature type="transmembrane region" description="Helical" evidence="1">
    <location>
        <begin position="20"/>
        <end position="40"/>
    </location>
</feature>
<feature type="transmembrane region" description="Helical" evidence="1">
    <location>
        <begin position="96"/>
        <end position="124"/>
    </location>
</feature>
<dbReference type="AlphaFoldDB" id="A0A8J7L204"/>
<reference evidence="2" key="1">
    <citation type="submission" date="2020-12" db="EMBL/GenBank/DDBJ databases">
        <title>M. sibirica DSM 26468T genome.</title>
        <authorList>
            <person name="Thieme N."/>
            <person name="Rettenmaier R."/>
            <person name="Zverlov V."/>
            <person name="Liebl W."/>
        </authorList>
    </citation>
    <scope>NUCLEOTIDE SEQUENCE</scope>
    <source>
        <strain evidence="2">DSM 26468</strain>
    </source>
</reference>
<accession>A0A8J7L204</accession>
<evidence type="ECO:0000256" key="1">
    <source>
        <dbReference type="SAM" id="Phobius"/>
    </source>
</evidence>
<proteinExistence type="predicted"/>
<dbReference type="EMBL" id="JAEAGR010000002">
    <property type="protein sequence ID" value="MBH1939698.1"/>
    <property type="molecule type" value="Genomic_DNA"/>
</dbReference>
<organism evidence="2 3">
    <name type="scientific">Mobilitalea sibirica</name>
    <dbReference type="NCBI Taxonomy" id="1462919"/>
    <lineage>
        <taxon>Bacteria</taxon>
        <taxon>Bacillati</taxon>
        <taxon>Bacillota</taxon>
        <taxon>Clostridia</taxon>
        <taxon>Lachnospirales</taxon>
        <taxon>Lachnospiraceae</taxon>
        <taxon>Mobilitalea</taxon>
    </lineage>
</organism>